<dbReference type="Gene3D" id="2.60.120.260">
    <property type="entry name" value="Galactose-binding domain-like"/>
    <property type="match status" value="1"/>
</dbReference>
<feature type="non-terminal residue" evidence="1">
    <location>
        <position position="346"/>
    </location>
</feature>
<proteinExistence type="predicted"/>
<feature type="non-terminal residue" evidence="1">
    <location>
        <position position="1"/>
    </location>
</feature>
<gene>
    <name evidence="1" type="ORF">LCGC14_3093410</name>
</gene>
<sequence length="346" mass="38150">EIDEMLWTRQRFAAAVAIAMLLCVPAAPAAPAAEKLLLSEKNYWRKHYTFFPPTYVDDATKPDPTRPAEGIDGLYRTTFSAVPPAGWAGSAFDAGYWPLRRGREFVCGDGRAMEYKSPDATSAYLRSTDPFHAGVGLLCQRGTFLVNDPARVKKLTLQLTYRGGFVAYLNGKEVARAHLPAGEIKPGTPSAVYPLSAFFVDDRKKKRTPLNWYTHRTSKQWPLRERTFGPKDLPVAALRRGPNVLALEFHRSEYPADCRKYGLCFATLGLSLLELKVSAGADDPPAASSSEPRRSGLKAWTADVTRCVSDQTAPAYDEKLTPIRIVAARNGQFSGQIVLARDKPLG</sequence>
<dbReference type="EMBL" id="LAZR01066433">
    <property type="protein sequence ID" value="KKK53576.1"/>
    <property type="molecule type" value="Genomic_DNA"/>
</dbReference>
<evidence type="ECO:0000313" key="1">
    <source>
        <dbReference type="EMBL" id="KKK53576.1"/>
    </source>
</evidence>
<organism evidence="1">
    <name type="scientific">marine sediment metagenome</name>
    <dbReference type="NCBI Taxonomy" id="412755"/>
    <lineage>
        <taxon>unclassified sequences</taxon>
        <taxon>metagenomes</taxon>
        <taxon>ecological metagenomes</taxon>
    </lineage>
</organism>
<reference evidence="1" key="1">
    <citation type="journal article" date="2015" name="Nature">
        <title>Complex archaea that bridge the gap between prokaryotes and eukaryotes.</title>
        <authorList>
            <person name="Spang A."/>
            <person name="Saw J.H."/>
            <person name="Jorgensen S.L."/>
            <person name="Zaremba-Niedzwiedzka K."/>
            <person name="Martijn J."/>
            <person name="Lind A.E."/>
            <person name="van Eijk R."/>
            <person name="Schleper C."/>
            <person name="Guy L."/>
            <person name="Ettema T.J."/>
        </authorList>
    </citation>
    <scope>NUCLEOTIDE SEQUENCE</scope>
</reference>
<protein>
    <submittedName>
        <fullName evidence="1">Uncharacterized protein</fullName>
    </submittedName>
</protein>
<name>A0A0F8Z078_9ZZZZ</name>
<accession>A0A0F8Z078</accession>
<dbReference type="AlphaFoldDB" id="A0A0F8Z078"/>
<comment type="caution">
    <text evidence="1">The sequence shown here is derived from an EMBL/GenBank/DDBJ whole genome shotgun (WGS) entry which is preliminary data.</text>
</comment>